<keyword evidence="3" id="KW-1185">Reference proteome</keyword>
<evidence type="ECO:0000313" key="3">
    <source>
        <dbReference type="Proteomes" id="UP000003973"/>
    </source>
</evidence>
<reference evidence="2" key="1">
    <citation type="submission" date="2011-10" db="EMBL/GenBank/DDBJ databases">
        <title>The Genome Sequence of Oxalobacter formigenes HOxBLS.</title>
        <authorList>
            <consortium name="The Broad Institute Genome Sequencing Platform"/>
            <person name="Earl A."/>
            <person name="Ward D."/>
            <person name="Feldgarden M."/>
            <person name="Gevers D."/>
            <person name="Allison M.J."/>
            <person name="Humphrey S."/>
            <person name="Young S.K."/>
            <person name="Zeng Q."/>
            <person name="Gargeya S."/>
            <person name="Fitzgerald M."/>
            <person name="Haas B."/>
            <person name="Abouelleil A."/>
            <person name="Alvarado L."/>
            <person name="Arachchi H.M."/>
            <person name="Berlin A."/>
            <person name="Brown A."/>
            <person name="Chapman S.B."/>
            <person name="Chen Z."/>
            <person name="Dunbar C."/>
            <person name="Freedman E."/>
            <person name="Gearin G."/>
            <person name="Goldberg J."/>
            <person name="Griggs A."/>
            <person name="Gujja S."/>
            <person name="Heiman D."/>
            <person name="Howarth C."/>
            <person name="Larson L."/>
            <person name="Lui A."/>
            <person name="MacDonald P.J.P."/>
            <person name="Montmayeur A."/>
            <person name="Murphy C."/>
            <person name="Neiman D."/>
            <person name="Pearson M."/>
            <person name="Priest M."/>
            <person name="Roberts A."/>
            <person name="Saif S."/>
            <person name="Shea T."/>
            <person name="Shenoy N."/>
            <person name="Sisk P."/>
            <person name="Stolte C."/>
            <person name="Sykes S."/>
            <person name="Wortman J."/>
            <person name="Nusbaum C."/>
            <person name="Birren B."/>
        </authorList>
    </citation>
    <scope>NUCLEOTIDE SEQUENCE [LARGE SCALE GENOMIC DNA]</scope>
    <source>
        <strain evidence="2">HOxBLS</strain>
    </source>
</reference>
<sequence length="501" mass="55091">MAHACAFPAPSPFRASFFHRKRESPTSLSLPEKCQKSAEAMKGRVILKRTARRQRAPEHKNRTGSAVRQTAFIKDNPMQDRIEWGKTASPYPARLQKDGLCDGASDENGDFSRPDPGASGSAKPPRAARNALPFGQTQALTPPSSPKTPAASPPAQSGFTPAISGTRALKPPYPSGLAAGLQATADTLGTEHDPDNQASSRLFQAGQHKAVASSLEEEHDFANAPSVRLMQAARHDVPEKTFDMAFNPDRQPGALLWRQMRESASPVSGMEAVARVNSELSRLHQWEQEKGPDYARPFFKSLRQSFLNGMRPNHEATVFERASERPDRFARTPPLDKAQSDARYLADWEKRLEDTYQKERQDFSYPDKTAQQIHEMKEKMSALSGSVVEPAILIAVSRRLPGSTIYWTAHEWNRLAGQIHRQVLDKTGNDLLAQSIAAGAIAAMTERFVPGGLFPSRYAPNFGEIAATVSSVLDGLLAGYVGEEVAEWEAKKLIDDSPNQQ</sequence>
<feature type="region of interest" description="Disordered" evidence="1">
    <location>
        <begin position="18"/>
        <end position="198"/>
    </location>
</feature>
<feature type="compositionally biased region" description="Basic residues" evidence="1">
    <location>
        <begin position="45"/>
        <end position="54"/>
    </location>
</feature>
<accession>C3X3Y4</accession>
<organism evidence="2 3">
    <name type="scientific">Oxalobacter paraformigenes</name>
    <dbReference type="NCBI Taxonomy" id="556268"/>
    <lineage>
        <taxon>Bacteria</taxon>
        <taxon>Pseudomonadati</taxon>
        <taxon>Pseudomonadota</taxon>
        <taxon>Betaproteobacteria</taxon>
        <taxon>Burkholderiales</taxon>
        <taxon>Oxalobacteraceae</taxon>
        <taxon>Oxalobacter</taxon>
    </lineage>
</organism>
<proteinExistence type="predicted"/>
<comment type="caution">
    <text evidence="2">The sequence shown here is derived from an EMBL/GenBank/DDBJ whole genome shotgun (WGS) entry which is preliminary data.</text>
</comment>
<evidence type="ECO:0000313" key="2">
    <source>
        <dbReference type="EMBL" id="EEO27920.1"/>
    </source>
</evidence>
<dbReference type="HOGENOM" id="CLU_543848_0_0_4"/>
<dbReference type="EMBL" id="ACDP02000011">
    <property type="protein sequence ID" value="EEO27920.1"/>
    <property type="molecule type" value="Genomic_DNA"/>
</dbReference>
<dbReference type="Proteomes" id="UP000003973">
    <property type="component" value="Unassembled WGS sequence"/>
</dbReference>
<gene>
    <name evidence="2" type="ORF">OFAG_01073</name>
</gene>
<dbReference type="AlphaFoldDB" id="C3X3Y4"/>
<evidence type="ECO:0000256" key="1">
    <source>
        <dbReference type="SAM" id="MobiDB-lite"/>
    </source>
</evidence>
<protein>
    <submittedName>
        <fullName evidence="2">Uncharacterized protein</fullName>
    </submittedName>
</protein>
<feature type="compositionally biased region" description="Basic and acidic residues" evidence="1">
    <location>
        <begin position="33"/>
        <end position="42"/>
    </location>
</feature>
<name>C3X3Y4_9BURK</name>